<dbReference type="PROSITE" id="PS51913">
    <property type="entry name" value="HTH_HARE"/>
    <property type="match status" value="1"/>
</dbReference>
<evidence type="ECO:0000313" key="5">
    <source>
        <dbReference type="Proteomes" id="UP000005326"/>
    </source>
</evidence>
<feature type="domain" description="HTH HARE-type" evidence="3">
    <location>
        <begin position="7"/>
        <end position="84"/>
    </location>
</feature>
<organism evidence="4 5">
    <name type="scientific">[Eubacterium] siraeum DSM 15702</name>
    <dbReference type="NCBI Taxonomy" id="428128"/>
    <lineage>
        <taxon>Bacteria</taxon>
        <taxon>Bacillati</taxon>
        <taxon>Bacillota</taxon>
        <taxon>Clostridia</taxon>
        <taxon>Eubacteriales</taxon>
        <taxon>Oscillospiraceae</taxon>
        <taxon>Oscillospiraceae incertae sedis</taxon>
    </lineage>
</organism>
<evidence type="ECO:0000256" key="1">
    <source>
        <dbReference type="ARBA" id="ARBA00023163"/>
    </source>
</evidence>
<evidence type="ECO:0000256" key="2">
    <source>
        <dbReference type="SAM" id="MobiDB-lite"/>
    </source>
</evidence>
<name>B0MR37_9FIRM</name>
<dbReference type="EMBL" id="ABCA03000053">
    <property type="protein sequence ID" value="EDR99954.1"/>
    <property type="molecule type" value="Genomic_DNA"/>
</dbReference>
<proteinExistence type="predicted"/>
<sequence length="314" mass="37000">MKKPKIYSFKMLAKDTLEKTNMPLTVEEMWEQAKICGFDKRINTSGKTPWRTLGAQLYVEIRDNPDSEFIQVSKRPVKFSLKKQGDQKPEQKEELPASEHNDNFLERDLHPLLTSFVYGDSHFKCYTKTIYHEKSNKDKKGKNKWLHPDIVGVYFPFDDYSESTLNIIKSFNENSIKLFSFEMKITIDMPHLREYFFQAVSNSSWANEGYLVALRYSEDSDFIDEMRRLNNAFGIGFIKLNAEDVAQSEILLPARENKSNDWEMINRLVEENPDFKTFIDWITEDYQVKKVKSQYDDIISPERMQEYVTEHGIT</sequence>
<keyword evidence="5" id="KW-1185">Reference proteome</keyword>
<evidence type="ECO:0000313" key="4">
    <source>
        <dbReference type="EMBL" id="EDR99954.1"/>
    </source>
</evidence>
<feature type="compositionally biased region" description="Basic and acidic residues" evidence="2">
    <location>
        <begin position="83"/>
        <end position="100"/>
    </location>
</feature>
<accession>B0MR37</accession>
<dbReference type="Proteomes" id="UP000005326">
    <property type="component" value="Unassembled WGS sequence"/>
</dbReference>
<feature type="region of interest" description="Disordered" evidence="2">
    <location>
        <begin position="80"/>
        <end position="100"/>
    </location>
</feature>
<dbReference type="GO" id="GO:0006355">
    <property type="term" value="P:regulation of DNA-templated transcription"/>
    <property type="evidence" value="ECO:0007669"/>
    <property type="project" value="InterPro"/>
</dbReference>
<gene>
    <name evidence="4" type="ORF">EUBSIR_02304</name>
</gene>
<evidence type="ECO:0000259" key="3">
    <source>
        <dbReference type="PROSITE" id="PS51913"/>
    </source>
</evidence>
<dbReference type="InterPro" id="IPR007759">
    <property type="entry name" value="Asxl_HARE-HTH"/>
</dbReference>
<reference evidence="4" key="2">
    <citation type="submission" date="2014-06" db="EMBL/GenBank/DDBJ databases">
        <title>Draft genome sequence of Eubacterium siraeum (DSM 15702).</title>
        <authorList>
            <person name="Sudarsanam P."/>
            <person name="Ley R."/>
            <person name="Guruge J."/>
            <person name="Turnbaugh P.J."/>
            <person name="Mahowald M."/>
            <person name="Liep D."/>
            <person name="Gordon J."/>
        </authorList>
    </citation>
    <scope>NUCLEOTIDE SEQUENCE</scope>
    <source>
        <strain evidence="4">DSM 15702</strain>
    </source>
</reference>
<dbReference type="Pfam" id="PF05066">
    <property type="entry name" value="HARE-HTH"/>
    <property type="match status" value="1"/>
</dbReference>
<dbReference type="AlphaFoldDB" id="B0MR37"/>
<reference evidence="4" key="1">
    <citation type="submission" date="2007-10" db="EMBL/GenBank/DDBJ databases">
        <authorList>
            <person name="Fulton L."/>
            <person name="Clifton S."/>
            <person name="Fulton B."/>
            <person name="Xu J."/>
            <person name="Minx P."/>
            <person name="Pepin K.H."/>
            <person name="Johnson M."/>
            <person name="Thiruvilangam P."/>
            <person name="Bhonagiri V."/>
            <person name="Nash W.E."/>
            <person name="Mardis E.R."/>
            <person name="Wilson R.K."/>
        </authorList>
    </citation>
    <scope>NUCLEOTIDE SEQUENCE [LARGE SCALE GENOMIC DNA]</scope>
    <source>
        <strain evidence="4">DSM 15702</strain>
    </source>
</reference>
<comment type="caution">
    <text evidence="4">The sequence shown here is derived from an EMBL/GenBank/DDBJ whole genome shotgun (WGS) entry which is preliminary data.</text>
</comment>
<keyword evidence="1" id="KW-0804">Transcription</keyword>
<protein>
    <recommendedName>
        <fullName evidence="3">HTH HARE-type domain-containing protein</fullName>
    </recommendedName>
</protein>